<accession>A0ABD7MS20</accession>
<dbReference type="SUPFAM" id="SSF56014">
    <property type="entry name" value="Nitrite and sulphite reductase 4Fe-4S domain-like"/>
    <property type="match status" value="1"/>
</dbReference>
<dbReference type="Proteomes" id="UP001205910">
    <property type="component" value="Unassembled WGS sequence"/>
</dbReference>
<reference evidence="5 8" key="2">
    <citation type="submission" date="2021-11" db="EMBL/GenBank/DDBJ databases">
        <title>Whole genome sequences of diphtheriae toxin producing Corynebacterium ulcerans isolates from cats in Osaka, Japan.</title>
        <authorList>
            <person name="Umeda K."/>
            <person name="Hirai Y."/>
        </authorList>
    </citation>
    <scope>NUCLEOTIDE SEQUENCE [LARGE SCALE GENOMIC DNA]</scope>
    <source>
        <strain evidence="5 8">12109B-1</strain>
    </source>
</reference>
<keyword evidence="1" id="KW-0479">Metal-binding</keyword>
<dbReference type="InterPro" id="IPR036136">
    <property type="entry name" value="Nit/Sulf_reduc_fer-like_dom_sf"/>
</dbReference>
<evidence type="ECO:0000313" key="6">
    <source>
        <dbReference type="EMBL" id="SQG50653.1"/>
    </source>
</evidence>
<dbReference type="EMBL" id="BQFK01000005">
    <property type="protein sequence ID" value="GJJ43963.1"/>
    <property type="molecule type" value="Genomic_DNA"/>
</dbReference>
<sequence length="397" mass="43445">MFVFTIMLRMTHPNPSQSAVLIAHPDRSRSDMCPGALKLHHATDGSIGRVRFPGGRVRPEQWKTIAQIARELGDGTIHITTRGNMQFRGVKDEAQFATVVEKAGFLPSRSHDKIRNILASPLHPELRPLVESLDAALLNDDVVSGLSGRTLFGFDAGEGDILGQRPDFGVIALDDAHHMILGGQITEIRLNTLDIIPEVLTFAARMWQENREDSWRLHESPSIRAHILDQVQTHFSVDTQPVTPPVIEGSARPVGWIDLGDERVSLGAGLRFGFLTAQVADILSAIDAETTITPWASIVIHDLPHHDADAVVKVLAPLGLIFDQESPWLRVTACTGLPGCQKSLSNTQKDATQLVLSDKAPEGLVHFSGCDRRCGHPLSHHTEYVATGDGEYEVSAR</sequence>
<dbReference type="Pfam" id="PF03460">
    <property type="entry name" value="NIR_SIR_ferr"/>
    <property type="match status" value="1"/>
</dbReference>
<evidence type="ECO:0000256" key="2">
    <source>
        <dbReference type="ARBA" id="ARBA00023004"/>
    </source>
</evidence>
<evidence type="ECO:0000313" key="5">
    <source>
        <dbReference type="EMBL" id="GJJ43963.1"/>
    </source>
</evidence>
<evidence type="ECO:0000256" key="1">
    <source>
        <dbReference type="ARBA" id="ARBA00022723"/>
    </source>
</evidence>
<reference evidence="6 7" key="1">
    <citation type="submission" date="2018-06" db="EMBL/GenBank/DDBJ databases">
        <authorList>
            <consortium name="Pathogen Informatics"/>
            <person name="Doyle S."/>
        </authorList>
    </citation>
    <scope>NUCLEOTIDE SEQUENCE [LARGE SCALE GENOMIC DNA]</scope>
    <source>
        <strain evidence="6 7">NCTC7908</strain>
    </source>
</reference>
<dbReference type="EC" id="1.8.7.1" evidence="6"/>
<keyword evidence="6" id="KW-0560">Oxidoreductase</keyword>
<dbReference type="InterPro" id="IPR005117">
    <property type="entry name" value="NiRdtase/SiRdtase_haem-b_fer"/>
</dbReference>
<dbReference type="PANTHER" id="PTHR11493">
    <property type="entry name" value="SULFITE REDUCTASE [NADPH] SUBUNIT BETA-RELATED"/>
    <property type="match status" value="1"/>
</dbReference>
<dbReference type="Proteomes" id="UP000248741">
    <property type="component" value="Chromosome 1"/>
</dbReference>
<organism evidence="6 7">
    <name type="scientific">Corynebacterium ulcerans</name>
    <dbReference type="NCBI Taxonomy" id="65058"/>
    <lineage>
        <taxon>Bacteria</taxon>
        <taxon>Bacillati</taxon>
        <taxon>Actinomycetota</taxon>
        <taxon>Actinomycetes</taxon>
        <taxon>Mycobacteriales</taxon>
        <taxon>Corynebacteriaceae</taxon>
        <taxon>Corynebacterium</taxon>
    </lineage>
</organism>
<evidence type="ECO:0000313" key="8">
    <source>
        <dbReference type="Proteomes" id="UP001205910"/>
    </source>
</evidence>
<keyword evidence="3" id="KW-0411">Iron-sulfur</keyword>
<dbReference type="SUPFAM" id="SSF55124">
    <property type="entry name" value="Nitrite/Sulfite reductase N-terminal domain-like"/>
    <property type="match status" value="2"/>
</dbReference>
<evidence type="ECO:0000256" key="3">
    <source>
        <dbReference type="ARBA" id="ARBA00023014"/>
    </source>
</evidence>
<dbReference type="Gene3D" id="3.90.480.20">
    <property type="match status" value="1"/>
</dbReference>
<dbReference type="Gene3D" id="3.30.413.10">
    <property type="entry name" value="Sulfite Reductase Hemoprotein, domain 1"/>
    <property type="match status" value="1"/>
</dbReference>
<evidence type="ECO:0000259" key="4">
    <source>
        <dbReference type="Pfam" id="PF03460"/>
    </source>
</evidence>
<dbReference type="PANTHER" id="PTHR11493:SF54">
    <property type="entry name" value="ANAEROBIC SULFITE REDUCTASE SUBUNIT C"/>
    <property type="match status" value="1"/>
</dbReference>
<dbReference type="EMBL" id="LS483400">
    <property type="protein sequence ID" value="SQG50653.1"/>
    <property type="molecule type" value="Genomic_DNA"/>
</dbReference>
<dbReference type="AlphaFoldDB" id="A0ABD7MS20"/>
<proteinExistence type="predicted"/>
<dbReference type="GO" id="GO:0051536">
    <property type="term" value="F:iron-sulfur cluster binding"/>
    <property type="evidence" value="ECO:0007669"/>
    <property type="project" value="UniProtKB-KW"/>
</dbReference>
<dbReference type="InterPro" id="IPR045169">
    <property type="entry name" value="NO2/SO3_Rdtase_4Fe4S_prot"/>
</dbReference>
<protein>
    <submittedName>
        <fullName evidence="6">Precorrin-3B synthase</fullName>
        <ecNumber evidence="6">1.8.7.1</ecNumber>
    </submittedName>
</protein>
<dbReference type="GO" id="GO:0050311">
    <property type="term" value="F:sulfite reductase (ferredoxin) activity"/>
    <property type="evidence" value="ECO:0007669"/>
    <property type="project" value="UniProtKB-EC"/>
</dbReference>
<gene>
    <name evidence="6" type="primary">cobG</name>
    <name evidence="5" type="ORF">CULCOIPH005_21520</name>
    <name evidence="6" type="ORF">NCTC7908_00771</name>
</gene>
<keyword evidence="2" id="KW-0408">Iron</keyword>
<dbReference type="GO" id="GO:0046872">
    <property type="term" value="F:metal ion binding"/>
    <property type="evidence" value="ECO:0007669"/>
    <property type="project" value="UniProtKB-KW"/>
</dbReference>
<feature type="domain" description="Nitrite/Sulfite reductase ferredoxin-like" evidence="4">
    <location>
        <begin position="47"/>
        <end position="93"/>
    </location>
</feature>
<name>A0ABD7MS20_CORUL</name>
<evidence type="ECO:0000313" key="7">
    <source>
        <dbReference type="Proteomes" id="UP000248741"/>
    </source>
</evidence>
<dbReference type="InterPro" id="IPR045854">
    <property type="entry name" value="NO2/SO3_Rdtase_4Fe4S_sf"/>
</dbReference>